<feature type="domain" description="PurM-like C-terminal" evidence="15">
    <location>
        <begin position="34"/>
        <end position="201"/>
    </location>
</feature>
<dbReference type="InterPro" id="IPR010918">
    <property type="entry name" value="PurM-like_C_dom"/>
</dbReference>
<comment type="subcellular location">
    <subcellularLocation>
        <location evidence="1">Cytoplasm</location>
    </subcellularLocation>
</comment>
<accession>A0A382U3T5</accession>
<dbReference type="FunFam" id="3.90.650.10:FF:000011">
    <property type="entry name" value="Phosphoribosylformylglycinamidine cyclo-ligase"/>
    <property type="match status" value="1"/>
</dbReference>
<evidence type="ECO:0000256" key="4">
    <source>
        <dbReference type="ARBA" id="ARBA00013047"/>
    </source>
</evidence>
<organism evidence="16">
    <name type="scientific">marine metagenome</name>
    <dbReference type="NCBI Taxonomy" id="408172"/>
    <lineage>
        <taxon>unclassified sequences</taxon>
        <taxon>metagenomes</taxon>
        <taxon>ecological metagenomes</taxon>
    </lineage>
</organism>
<proteinExistence type="inferred from homology"/>
<evidence type="ECO:0000256" key="6">
    <source>
        <dbReference type="ARBA" id="ARBA00022490"/>
    </source>
</evidence>
<dbReference type="Pfam" id="PF02769">
    <property type="entry name" value="AIRS_C"/>
    <property type="match status" value="1"/>
</dbReference>
<name>A0A382U3T5_9ZZZZ</name>
<feature type="non-terminal residue" evidence="16">
    <location>
        <position position="1"/>
    </location>
</feature>
<dbReference type="UniPathway" id="UPA00074">
    <property type="reaction ID" value="UER00129"/>
</dbReference>
<dbReference type="GO" id="GO:0005524">
    <property type="term" value="F:ATP binding"/>
    <property type="evidence" value="ECO:0007669"/>
    <property type="project" value="UniProtKB-KW"/>
</dbReference>
<evidence type="ECO:0000256" key="11">
    <source>
        <dbReference type="ARBA" id="ARBA00031908"/>
    </source>
</evidence>
<evidence type="ECO:0000256" key="14">
    <source>
        <dbReference type="ARBA" id="ARBA00049057"/>
    </source>
</evidence>
<evidence type="ECO:0000256" key="9">
    <source>
        <dbReference type="ARBA" id="ARBA00022755"/>
    </source>
</evidence>
<dbReference type="InterPro" id="IPR036676">
    <property type="entry name" value="PurM-like_C_sf"/>
</dbReference>
<keyword evidence="7" id="KW-0436">Ligase</keyword>
<dbReference type="SUPFAM" id="SSF56042">
    <property type="entry name" value="PurM C-terminal domain-like"/>
    <property type="match status" value="1"/>
</dbReference>
<evidence type="ECO:0000256" key="10">
    <source>
        <dbReference type="ARBA" id="ARBA00022840"/>
    </source>
</evidence>
<dbReference type="GO" id="GO:0004641">
    <property type="term" value="F:phosphoribosylformylglycinamidine cyclo-ligase activity"/>
    <property type="evidence" value="ECO:0007669"/>
    <property type="project" value="UniProtKB-EC"/>
</dbReference>
<dbReference type="AlphaFoldDB" id="A0A382U3T5"/>
<keyword evidence="9" id="KW-0658">Purine biosynthesis</keyword>
<dbReference type="PANTHER" id="PTHR10520:SF12">
    <property type="entry name" value="TRIFUNCTIONAL PURINE BIOSYNTHETIC PROTEIN ADENOSINE-3"/>
    <property type="match status" value="1"/>
</dbReference>
<keyword evidence="8" id="KW-0547">Nucleotide-binding</keyword>
<dbReference type="EC" id="6.3.3.1" evidence="4"/>
<comment type="catalytic activity">
    <reaction evidence="14">
        <text>2-formamido-N(1)-(5-O-phospho-beta-D-ribosyl)acetamidine + ATP = 5-amino-1-(5-phospho-beta-D-ribosyl)imidazole + ADP + phosphate + H(+)</text>
        <dbReference type="Rhea" id="RHEA:23032"/>
        <dbReference type="ChEBI" id="CHEBI:15378"/>
        <dbReference type="ChEBI" id="CHEBI:30616"/>
        <dbReference type="ChEBI" id="CHEBI:43474"/>
        <dbReference type="ChEBI" id="CHEBI:137981"/>
        <dbReference type="ChEBI" id="CHEBI:147287"/>
        <dbReference type="ChEBI" id="CHEBI:456216"/>
        <dbReference type="EC" id="6.3.3.1"/>
    </reaction>
</comment>
<protein>
    <recommendedName>
        <fullName evidence="5">Phosphoribosylformylglycinamidine cyclo-ligase</fullName>
        <ecNumber evidence="4">6.3.3.1</ecNumber>
    </recommendedName>
    <alternativeName>
        <fullName evidence="12">AIR synthase</fullName>
    </alternativeName>
    <alternativeName>
        <fullName evidence="13">AIRS</fullName>
    </alternativeName>
    <alternativeName>
        <fullName evidence="11">Phosphoribosyl-aminoimidazole synthetase</fullName>
    </alternativeName>
</protein>
<sequence>ELPDMYSPGEYDLVGTIVGMVDKNQIIDGSSITPGDRVIGLASDGLHTNGFSLARKILFEVAGYTVDTMVDDWGCSIGEGLLHPHRCYVNAVLPLCASQQVRGLAHITGGGLLDNIPRVLPEGCAVKIEAGSWPVLPVFKTIQELGKVEPREMYRTFNMGIGMVIIVARETADTVMDTLRDSGEMPYQIGEVCNGDRVVEIVE</sequence>
<evidence type="ECO:0000256" key="7">
    <source>
        <dbReference type="ARBA" id="ARBA00022598"/>
    </source>
</evidence>
<dbReference type="GO" id="GO:0004637">
    <property type="term" value="F:phosphoribosylamine-glycine ligase activity"/>
    <property type="evidence" value="ECO:0007669"/>
    <property type="project" value="TreeGrafter"/>
</dbReference>
<dbReference type="CDD" id="cd02196">
    <property type="entry name" value="PurM"/>
    <property type="match status" value="1"/>
</dbReference>
<evidence type="ECO:0000256" key="8">
    <source>
        <dbReference type="ARBA" id="ARBA00022741"/>
    </source>
</evidence>
<dbReference type="PANTHER" id="PTHR10520">
    <property type="entry name" value="TRIFUNCTIONAL PURINE BIOSYNTHETIC PROTEIN ADENOSINE-3-RELATED"/>
    <property type="match status" value="1"/>
</dbReference>
<evidence type="ECO:0000256" key="3">
    <source>
        <dbReference type="ARBA" id="ARBA00010280"/>
    </source>
</evidence>
<keyword evidence="10" id="KW-0067">ATP-binding</keyword>
<evidence type="ECO:0000256" key="5">
    <source>
        <dbReference type="ARBA" id="ARBA00020367"/>
    </source>
</evidence>
<evidence type="ECO:0000313" key="16">
    <source>
        <dbReference type="EMBL" id="SVD28984.1"/>
    </source>
</evidence>
<keyword evidence="6" id="KW-0963">Cytoplasm</keyword>
<evidence type="ECO:0000256" key="1">
    <source>
        <dbReference type="ARBA" id="ARBA00004496"/>
    </source>
</evidence>
<comment type="similarity">
    <text evidence="3">Belongs to the AIR synthase family.</text>
</comment>
<evidence type="ECO:0000259" key="15">
    <source>
        <dbReference type="Pfam" id="PF02769"/>
    </source>
</evidence>
<reference evidence="16" key="1">
    <citation type="submission" date="2018-05" db="EMBL/GenBank/DDBJ databases">
        <authorList>
            <person name="Lanie J.A."/>
            <person name="Ng W.-L."/>
            <person name="Kazmierczak K.M."/>
            <person name="Andrzejewski T.M."/>
            <person name="Davidsen T.M."/>
            <person name="Wayne K.J."/>
            <person name="Tettelin H."/>
            <person name="Glass J.I."/>
            <person name="Rusch D."/>
            <person name="Podicherti R."/>
            <person name="Tsui H.-C.T."/>
            <person name="Winkler M.E."/>
        </authorList>
    </citation>
    <scope>NUCLEOTIDE SEQUENCE</scope>
</reference>
<dbReference type="GO" id="GO:0005829">
    <property type="term" value="C:cytosol"/>
    <property type="evidence" value="ECO:0007669"/>
    <property type="project" value="TreeGrafter"/>
</dbReference>
<dbReference type="EMBL" id="UINC01141319">
    <property type="protein sequence ID" value="SVD28984.1"/>
    <property type="molecule type" value="Genomic_DNA"/>
</dbReference>
<dbReference type="GO" id="GO:0046084">
    <property type="term" value="P:adenine biosynthetic process"/>
    <property type="evidence" value="ECO:0007669"/>
    <property type="project" value="TreeGrafter"/>
</dbReference>
<evidence type="ECO:0000256" key="13">
    <source>
        <dbReference type="ARBA" id="ARBA00033093"/>
    </source>
</evidence>
<dbReference type="InterPro" id="IPR004733">
    <property type="entry name" value="PurM_cligase"/>
</dbReference>
<evidence type="ECO:0000256" key="12">
    <source>
        <dbReference type="ARBA" id="ARBA00032931"/>
    </source>
</evidence>
<dbReference type="Gene3D" id="3.90.650.10">
    <property type="entry name" value="PurM-like C-terminal domain"/>
    <property type="match status" value="1"/>
</dbReference>
<evidence type="ECO:0000256" key="2">
    <source>
        <dbReference type="ARBA" id="ARBA00004686"/>
    </source>
</evidence>
<comment type="pathway">
    <text evidence="2">Purine metabolism; IMP biosynthesis via de novo pathway; 5-amino-1-(5-phospho-D-ribosyl)imidazole from N(2)-formyl-N(1)-(5-phospho-D-ribosyl)glycinamide: step 2/2.</text>
</comment>
<gene>
    <name evidence="16" type="ORF">METZ01_LOCUS381838</name>
</gene>
<dbReference type="GO" id="GO:0006189">
    <property type="term" value="P:'de novo' IMP biosynthetic process"/>
    <property type="evidence" value="ECO:0007669"/>
    <property type="project" value="UniProtKB-UniPathway"/>
</dbReference>